<sequence length="33" mass="4035">MQKLIKQLKNSHHYVTHYCIYIQSRIDLKQNSC</sequence>
<dbReference type="Gramene" id="novel_model_7490_5bd9a17a">
    <property type="protein sequence ID" value="cds.novel_model_7490_5bd9a17a"/>
    <property type="gene ID" value="novel_gene_3994_5bd9a17a"/>
</dbReference>
<evidence type="ECO:0000313" key="1">
    <source>
        <dbReference type="EnsemblPlants" id="cds.novel_model_7490_5bd9a17a"/>
    </source>
</evidence>
<dbReference type="EnsemblPlants" id="novel_model_7490_5bd9a17a">
    <property type="protein sequence ID" value="cds.novel_model_7490_5bd9a17a"/>
    <property type="gene ID" value="novel_gene_3994_5bd9a17a"/>
</dbReference>
<keyword evidence="2" id="KW-1185">Reference proteome</keyword>
<evidence type="ECO:0000313" key="2">
    <source>
        <dbReference type="Proteomes" id="UP000596661"/>
    </source>
</evidence>
<accession>A0A803RBP5</accession>
<dbReference type="EMBL" id="UZAU01000839">
    <property type="status" value="NOT_ANNOTATED_CDS"/>
    <property type="molecule type" value="Genomic_DNA"/>
</dbReference>
<reference evidence="1" key="1">
    <citation type="submission" date="2021-03" db="UniProtKB">
        <authorList>
            <consortium name="EnsemblPlants"/>
        </authorList>
    </citation>
    <scope>IDENTIFICATION</scope>
</reference>
<protein>
    <submittedName>
        <fullName evidence="1">Uncharacterized protein</fullName>
    </submittedName>
</protein>
<name>A0A803RBP5_CANSA</name>
<proteinExistence type="predicted"/>
<dbReference type="AlphaFoldDB" id="A0A803RBP5"/>
<dbReference type="Proteomes" id="UP000596661">
    <property type="component" value="Unassembled WGS sequence"/>
</dbReference>
<organism evidence="1 2">
    <name type="scientific">Cannabis sativa</name>
    <name type="common">Hemp</name>
    <name type="synonym">Marijuana</name>
    <dbReference type="NCBI Taxonomy" id="3483"/>
    <lineage>
        <taxon>Eukaryota</taxon>
        <taxon>Viridiplantae</taxon>
        <taxon>Streptophyta</taxon>
        <taxon>Embryophyta</taxon>
        <taxon>Tracheophyta</taxon>
        <taxon>Spermatophyta</taxon>
        <taxon>Magnoliopsida</taxon>
        <taxon>eudicotyledons</taxon>
        <taxon>Gunneridae</taxon>
        <taxon>Pentapetalae</taxon>
        <taxon>rosids</taxon>
        <taxon>fabids</taxon>
        <taxon>Rosales</taxon>
        <taxon>Cannabaceae</taxon>
        <taxon>Cannabis</taxon>
    </lineage>
</organism>